<evidence type="ECO:0000313" key="8">
    <source>
        <dbReference type="Proteomes" id="UP000682739"/>
    </source>
</evidence>
<evidence type="ECO:0000256" key="4">
    <source>
        <dbReference type="ARBA" id="ARBA00022989"/>
    </source>
</evidence>
<dbReference type="KEGG" id="psym:J1N51_03940"/>
<evidence type="ECO:0000313" key="7">
    <source>
        <dbReference type="EMBL" id="QTH64629.1"/>
    </source>
</evidence>
<feature type="transmembrane region" description="Helical" evidence="6">
    <location>
        <begin position="369"/>
        <end position="392"/>
    </location>
</feature>
<comment type="subcellular location">
    <subcellularLocation>
        <location evidence="1">Cell membrane</location>
        <topology evidence="1">Multi-pass membrane protein</topology>
    </subcellularLocation>
</comment>
<organism evidence="7 8">
    <name type="scientific">Psychrosphaera ytuae</name>
    <dbReference type="NCBI Taxonomy" id="2820710"/>
    <lineage>
        <taxon>Bacteria</taxon>
        <taxon>Pseudomonadati</taxon>
        <taxon>Pseudomonadota</taxon>
        <taxon>Gammaproteobacteria</taxon>
        <taxon>Alteromonadales</taxon>
        <taxon>Pseudoalteromonadaceae</taxon>
        <taxon>Psychrosphaera</taxon>
    </lineage>
</organism>
<gene>
    <name evidence="7" type="ORF">J1N51_03940</name>
</gene>
<protein>
    <submittedName>
        <fullName evidence="7">Oligosaccharide flippase family protein</fullName>
    </submittedName>
</protein>
<keyword evidence="2" id="KW-1003">Cell membrane</keyword>
<feature type="transmembrane region" description="Helical" evidence="6">
    <location>
        <begin position="281"/>
        <end position="304"/>
    </location>
</feature>
<evidence type="ECO:0000256" key="3">
    <source>
        <dbReference type="ARBA" id="ARBA00022692"/>
    </source>
</evidence>
<dbReference type="InterPro" id="IPR050833">
    <property type="entry name" value="Poly_Biosynth_Transport"/>
</dbReference>
<feature type="transmembrane region" description="Helical" evidence="6">
    <location>
        <begin position="144"/>
        <end position="161"/>
    </location>
</feature>
<keyword evidence="8" id="KW-1185">Reference proteome</keyword>
<dbReference type="PANTHER" id="PTHR30250">
    <property type="entry name" value="PST FAMILY PREDICTED COLANIC ACID TRANSPORTER"/>
    <property type="match status" value="1"/>
</dbReference>
<feature type="transmembrane region" description="Helical" evidence="6">
    <location>
        <begin position="7"/>
        <end position="29"/>
    </location>
</feature>
<proteinExistence type="predicted"/>
<keyword evidence="4 6" id="KW-1133">Transmembrane helix</keyword>
<feature type="transmembrane region" description="Helical" evidence="6">
    <location>
        <begin position="310"/>
        <end position="334"/>
    </location>
</feature>
<dbReference type="Pfam" id="PF01943">
    <property type="entry name" value="Polysacc_synt"/>
    <property type="match status" value="1"/>
</dbReference>
<feature type="transmembrane region" description="Helical" evidence="6">
    <location>
        <begin position="109"/>
        <end position="132"/>
    </location>
</feature>
<feature type="transmembrane region" description="Helical" evidence="6">
    <location>
        <begin position="234"/>
        <end position="261"/>
    </location>
</feature>
<evidence type="ECO:0000256" key="5">
    <source>
        <dbReference type="ARBA" id="ARBA00023136"/>
    </source>
</evidence>
<evidence type="ECO:0000256" key="1">
    <source>
        <dbReference type="ARBA" id="ARBA00004651"/>
    </source>
</evidence>
<dbReference type="EMBL" id="CP072110">
    <property type="protein sequence ID" value="QTH64629.1"/>
    <property type="molecule type" value="Genomic_DNA"/>
</dbReference>
<name>A0A975DDD2_9GAMM</name>
<feature type="transmembrane region" description="Helical" evidence="6">
    <location>
        <begin position="205"/>
        <end position="222"/>
    </location>
</feature>
<evidence type="ECO:0000256" key="6">
    <source>
        <dbReference type="SAM" id="Phobius"/>
    </source>
</evidence>
<feature type="transmembrane region" description="Helical" evidence="6">
    <location>
        <begin position="85"/>
        <end position="103"/>
    </location>
</feature>
<accession>A0A975DDD2</accession>
<dbReference type="Proteomes" id="UP000682739">
    <property type="component" value="Chromosome"/>
</dbReference>
<dbReference type="GO" id="GO:0005886">
    <property type="term" value="C:plasma membrane"/>
    <property type="evidence" value="ECO:0007669"/>
    <property type="project" value="UniProtKB-SubCell"/>
</dbReference>
<dbReference type="PANTHER" id="PTHR30250:SF11">
    <property type="entry name" value="O-ANTIGEN TRANSPORTER-RELATED"/>
    <property type="match status" value="1"/>
</dbReference>
<feature type="transmembrane region" description="Helical" evidence="6">
    <location>
        <begin position="167"/>
        <end position="185"/>
    </location>
</feature>
<keyword evidence="3 6" id="KW-0812">Transmembrane</keyword>
<sequence>MKKKLISFGLGEAIAKGLNILLILILPFFADIEDFALITLLIAAEQFLLSVTLMGNNTVAIRFFSKFKSKQGVFHRTILLGSVRRASLVTIATLLIILSFLNVDGGRDSYLLIALSMPLLVYIEVEVAIYRAKGILKRYILTRVLYSALRFLLTLTFVMTYSGPASYALSVITAAFIVWLCLLYFEPSYGATKRPKKLDYLLARYSVPLGLQAVIAVTYTIVDRFMLDQFLDKSAVAIYSFSSTLAMAMFFFASVVVTALLPGVYENSIDIEKSLLKLKKLIFQIIILFVPSSIITIIVFILYTDFISPQYASGLMCLLVINFSLYVHLGYLYSFYKLNLFKSIKFVPVVGGIALAFNVLLNLKLIPSYGIEGAAISTLLSELLSFLFLYVASIQMHKNRVRKNVS</sequence>
<dbReference type="AlphaFoldDB" id="A0A975DDD2"/>
<dbReference type="InterPro" id="IPR002797">
    <property type="entry name" value="Polysacc_synth"/>
</dbReference>
<reference evidence="7" key="1">
    <citation type="submission" date="2021-03" db="EMBL/GenBank/DDBJ databases">
        <title>Description of Psychrosphaera ytuae sp. nov. isolated from deep sea sediment of South China Sea.</title>
        <authorList>
            <person name="Zhang J."/>
            <person name="Xu X.-D."/>
        </authorList>
    </citation>
    <scope>NUCLEOTIDE SEQUENCE</scope>
    <source>
        <strain evidence="7">MTZ26</strain>
    </source>
</reference>
<evidence type="ECO:0000256" key="2">
    <source>
        <dbReference type="ARBA" id="ARBA00022475"/>
    </source>
</evidence>
<feature type="transmembrane region" description="Helical" evidence="6">
    <location>
        <begin position="35"/>
        <end position="64"/>
    </location>
</feature>
<keyword evidence="5 6" id="KW-0472">Membrane</keyword>
<dbReference type="RefSeq" id="WP_208832683.1">
    <property type="nucleotide sequence ID" value="NZ_CP072110.1"/>
</dbReference>
<feature type="transmembrane region" description="Helical" evidence="6">
    <location>
        <begin position="346"/>
        <end position="363"/>
    </location>
</feature>